<evidence type="ECO:0000256" key="5">
    <source>
        <dbReference type="SAM" id="MobiDB-lite"/>
    </source>
</evidence>
<gene>
    <name evidence="7" type="primary">GCN1</name>
    <name evidence="7" type="ORF">WISP_32190</name>
</gene>
<accession>A0ABQ9DJN2</accession>
<dbReference type="Gene3D" id="1.25.10.10">
    <property type="entry name" value="Leucine-rich Repeat Variant"/>
    <property type="match status" value="7"/>
</dbReference>
<dbReference type="NCBIfam" id="TIGR00231">
    <property type="entry name" value="small_GTP"/>
    <property type="match status" value="1"/>
</dbReference>
<dbReference type="InterPro" id="IPR027417">
    <property type="entry name" value="P-loop_NTPase"/>
</dbReference>
<evidence type="ECO:0000256" key="1">
    <source>
        <dbReference type="ARBA" id="ARBA00007366"/>
    </source>
</evidence>
<keyword evidence="7" id="KW-0418">Kinase</keyword>
<dbReference type="PROSITE" id="PS51417">
    <property type="entry name" value="ARF"/>
    <property type="match status" value="1"/>
</dbReference>
<feature type="repeat" description="HEAT" evidence="4">
    <location>
        <begin position="1829"/>
        <end position="1866"/>
    </location>
</feature>
<keyword evidence="2" id="KW-0677">Repeat</keyword>
<evidence type="ECO:0000313" key="7">
    <source>
        <dbReference type="EMBL" id="KAJ7423720.1"/>
    </source>
</evidence>
<protein>
    <submittedName>
        <fullName evidence="7">EIF-2-alpha kinase activator GCN1</fullName>
    </submittedName>
</protein>
<feature type="domain" description="TOG" evidence="6">
    <location>
        <begin position="1179"/>
        <end position="1421"/>
    </location>
</feature>
<dbReference type="Proteomes" id="UP001145742">
    <property type="component" value="Unassembled WGS sequence"/>
</dbReference>
<sequence>MAADTQNQDLVDQYLSVILGLEPNQSYAAMLGLVVQFCTAQKELDIIKRYKSALLDFYLKTILMSKTKPQKHVLDSCAPLLRYMSHAEFKDSVLPTLQKSLLRSPENVIETISCLLVSVNLDLSQYALDIVKGLASHLKSNSVQLMDEAVVALKNLARQCSDPSAVESLGRHLFAILGGIGSLSHHVVSGPSSQALSGTMAELFIPFLQQEVHEGTLVHAVSVLALWCVRFTTEVPKKLVEWLKKAFSLKTSTSAVRHAYLQCMLASFKGDTLLQGMDLLPMLIQTVEKAASQSTQVPMVTEGVAAALLICRMSVIEGQTESKLSGFWQLILDEKKQIFTSEKFLQSASEEAMCTVLQLTERLLLDHAQRLPESKVQQYHRALVAVLLSRTWHVRRQAHQTVKKLLSSLGGYKLAYGLLEELKVVLSSHKVLPQEVLVTESGELSELGRTYIPPRVLLEALCVISSVAGLDVDSFEPEKLALEMLLVSHHPSVVAVQPGLWPALLIKMKIDPKDFITKHLNDILPRITAYTPENQSSMNAVGSLSLLSPGRVLPQLISTISASLENPALCQVTREEFAIMKTPEGELYDKSIIQSAQQDSMKKANMKRENKAYSFKEQIIELELKEEIKKKKGIKDEVQLTSKQKELMHAQLEREAQIRKRLKELDHELETALGLLDTVIKKKPPGLTQYIPGLISSFLPLFRSPLAAPRIKKLFLCLASCVMPARLKTFGILVSHVTLRLMKPECELDESWCQEELPTALSRVVSLLHTHTIPSRTGKGEPGAAPLSAPAFSLVFPLLKTVMTETPHDSEDKEEFLVKILQILTVHAQLRSSGNGQALLVDENGPELLPRRDMLVLLTRVIGTGSPRLQVLASEALTALCASSSGEDGCAYAEQEEIDVLLQALQSPCMNVRDAALRGLMELQMVLPTPDSDEKNGLNLLRRLWVVKFDVEDEIQKLAERLWESMGLELQPDLCSLLIKDVIYHEEAVRQAGAEALSRAVAQYRKQAAEVMSKLTEIYQEKLYRPPPVLDALGRVISESPPDQWEARCGIALALNKLSEHLDSSQVKPLFQFFVPDALNDRSPEVRKCMLDAALSTLNTHGKDNVNSLLPVFEEFLKNAPNDASYDAVRQSVVILMGSLAKHLDKSDPKVKPIVGKLIAALSTPSQQVQESVASCLPPLVPAIKEDAGGMIQKLMQLLLESDKYAERKGAAYGLAGLVKGLGILSLKQQEMMTTLTDAIQDKKNFRRREGALFAFEMLCSMLGKLFEPYVVHVLPHLLLCFGDGNQYVREFVSVLFSLEAADDCAKAVMSNLSTHGVKLVLPSLLAALEEESWRTKAGSVELLGAMAYCAPKQLSSCLPNIVPKLTEVLTDSHVKVQNAGQQALRQIGSVIRNPEILAIAPVLLDALTDPSRKTQKCLQTLLDTKFVHFIDAPSLALIMPIVQRAFQDRSTDTRKMAAQIIGNMYSLTDQKDLAPYLPSVTPGLKASLLDPVPEVRTVSAKALGAMVKGMGESCFEDLLPWLMETLTYEQSSVDRSGAAQGLAEVMAGLGVEKLEKLMPEIVATASKVDIAPHVRDGYIMMFNYLPITFGDKFTPYVGPIIPCILKALADENEFVRDTALRAGQRIISMYAETAIALLLPQLEDGLFDDLWRIRFSSVQLLGDLLFHISGVTGKMTTETASEDDNFGTAQSNKAIINALGVERRNRVLAGLYMGRSDTQLVVRQASLHVWKIVVSNTPRTLREILPTLFGLLLKFLASTCADKRTVAARTLGDLVRKLGEKILPEIIPILEDGLRSDKSDERQGVCIGLSEIMKSTSRDAVLLFSESLVPTVRKALCDPLEEVREAAAKTFEQLHSTIGHQALEDILPFLLKQLDNEETADFAVDGLKQVMAVKSRVVLPYLVPKLTTPPVNTRVLAFLSSVAGDALTRHLSVILPAMMSALKEKLGTSEEQLASSTAQLFVVTGCLKMVHQVYFPAQNLCFLDSQIACLIQSISFSRMSLFVWWHIEMANCQSVILSVEDDVGQRIITEDLLEATRSPELGMRQAAAVMLNIYCSKTKADYTGHLRSLVSGLIRLFNDTNPVVLNESWDALNSITKKLDAGNQLALIEDLHRDIRIVGNEAKGEHVPGFCIPKKGVTSILVVLREGVLTGNPEQKEEAAKALGLVIKLTSAEALKPSVVSITGPLIRILGDRFSWNVKVALLETLSLLLAKVEIALKPFLPQLQTTFTKALQDSNRAVRLKAADALGKLIVIHVKVDPLFTELLNGIRSSDDSAIRDTMLQALRFVTRGAGAKVDAAIRKNISTVLLGMLGHDEDATRMASAGCLAELCAFLSDEELSTVLHQHLLADVSGIDWMVRHGRSLALSVAVNVAPGRLCSPKYYSSVQEMILSNATADRIPIAVSGIRGMGFLMKYHMEGGGNLPPKLSSLFIKCLQNSSSDIKLVAEKMIWWANKSHLPPLDPQTIKPILKALLDNTKDKNTSVRAYSDQAIVNLLKMRAGEEVLESVSRILDGASLELLSESCRRSLRKLAGQADSEEQVDDTILTKRTPREYFSIKYTRIALIRPTLAENQKFGPLFETDKEQETDILTNTGVGKSSLLLRFADNTFSGSYITTIGVDFKIRTVEINGEKVKLQIWDTAGQERFRTITSTYYRGTHGVIVVYDVTSAESFVNVKRWLHEINQNCDDVCRILVGNKNDDPERKVVETEDAYKFAGQMEIQLFETSAKENINVEEMFNCITELVLRAKKENLAKQQQQQQNDVVKLTKNSKRKKRCC</sequence>
<dbReference type="InterPro" id="IPR057546">
    <property type="entry name" value="HEAT_GCN1"/>
</dbReference>
<dbReference type="SMART" id="SM00176">
    <property type="entry name" value="RAN"/>
    <property type="match status" value="1"/>
</dbReference>
<comment type="caution">
    <text evidence="7">The sequence shown here is derived from an EMBL/GenBank/DDBJ whole genome shotgun (WGS) entry which is preliminary data.</text>
</comment>
<dbReference type="Pfam" id="PF24984">
    <property type="entry name" value="HEAT_EF3_GNC1"/>
    <property type="match status" value="1"/>
</dbReference>
<dbReference type="InterPro" id="IPR005225">
    <property type="entry name" value="Small_GTP-bd"/>
</dbReference>
<organism evidence="7 8">
    <name type="scientific">Willisornis vidua</name>
    <name type="common">Xingu scale-backed antbird</name>
    <dbReference type="NCBI Taxonomy" id="1566151"/>
    <lineage>
        <taxon>Eukaryota</taxon>
        <taxon>Metazoa</taxon>
        <taxon>Chordata</taxon>
        <taxon>Craniata</taxon>
        <taxon>Vertebrata</taxon>
        <taxon>Euteleostomi</taxon>
        <taxon>Archelosauria</taxon>
        <taxon>Archosauria</taxon>
        <taxon>Dinosauria</taxon>
        <taxon>Saurischia</taxon>
        <taxon>Theropoda</taxon>
        <taxon>Coelurosauria</taxon>
        <taxon>Aves</taxon>
        <taxon>Neognathae</taxon>
        <taxon>Neoaves</taxon>
        <taxon>Telluraves</taxon>
        <taxon>Australaves</taxon>
        <taxon>Passeriformes</taxon>
        <taxon>Thamnophilidae</taxon>
        <taxon>Willisornis</taxon>
    </lineage>
</organism>
<dbReference type="Pfam" id="PF00071">
    <property type="entry name" value="Ras"/>
    <property type="match status" value="1"/>
</dbReference>
<dbReference type="Gene3D" id="3.40.50.300">
    <property type="entry name" value="P-loop containing nucleotide triphosphate hydrolases"/>
    <property type="match status" value="1"/>
</dbReference>
<evidence type="ECO:0000313" key="8">
    <source>
        <dbReference type="Proteomes" id="UP001145742"/>
    </source>
</evidence>
<dbReference type="PROSITE" id="PS50077">
    <property type="entry name" value="HEAT_REPEAT"/>
    <property type="match status" value="3"/>
</dbReference>
<dbReference type="SMART" id="SM00173">
    <property type="entry name" value="RAS"/>
    <property type="match status" value="1"/>
</dbReference>
<dbReference type="InterPro" id="IPR021133">
    <property type="entry name" value="HEAT_type_2"/>
</dbReference>
<evidence type="ECO:0000256" key="3">
    <source>
        <dbReference type="ARBA" id="ARBA00022741"/>
    </source>
</evidence>
<dbReference type="PROSITE" id="PS51419">
    <property type="entry name" value="RAB"/>
    <property type="match status" value="1"/>
</dbReference>
<proteinExistence type="inferred from homology"/>
<keyword evidence="8" id="KW-1185">Reference proteome</keyword>
<dbReference type="PANTHER" id="PTHR23346:SF7">
    <property type="entry name" value="STALLED RIBOSOME SENSOR GCN1"/>
    <property type="match status" value="1"/>
</dbReference>
<dbReference type="Pfam" id="PF24987">
    <property type="entry name" value="HEAT_EF3_N"/>
    <property type="match status" value="2"/>
</dbReference>
<feature type="repeat" description="HEAT" evidence="4">
    <location>
        <begin position="1481"/>
        <end position="1519"/>
    </location>
</feature>
<evidence type="ECO:0000259" key="6">
    <source>
        <dbReference type="SMART" id="SM01349"/>
    </source>
</evidence>
<feature type="region of interest" description="Disordered" evidence="5">
    <location>
        <begin position="2758"/>
        <end position="2777"/>
    </location>
</feature>
<evidence type="ECO:0000256" key="2">
    <source>
        <dbReference type="ARBA" id="ARBA00022737"/>
    </source>
</evidence>
<dbReference type="SUPFAM" id="SSF48371">
    <property type="entry name" value="ARM repeat"/>
    <property type="match status" value="3"/>
</dbReference>
<dbReference type="InterPro" id="IPR034085">
    <property type="entry name" value="TOG"/>
</dbReference>
<dbReference type="SMART" id="SM00175">
    <property type="entry name" value="RAB"/>
    <property type="match status" value="1"/>
</dbReference>
<dbReference type="InterPro" id="IPR056810">
    <property type="entry name" value="GNC1-like_N"/>
</dbReference>
<keyword evidence="3" id="KW-0547">Nucleotide-binding</keyword>
<evidence type="ECO:0000256" key="4">
    <source>
        <dbReference type="PROSITE-ProRule" id="PRU00103"/>
    </source>
</evidence>
<dbReference type="Pfam" id="PF25801">
    <property type="entry name" value="HEAT_GCN1_C_2"/>
    <property type="match status" value="1"/>
</dbReference>
<reference evidence="7" key="1">
    <citation type="submission" date="2019-10" db="EMBL/GenBank/DDBJ databases">
        <authorList>
            <person name="Soares A.E.R."/>
            <person name="Aleixo A."/>
            <person name="Schneider P."/>
            <person name="Miyaki C.Y."/>
            <person name="Schneider M.P."/>
            <person name="Mello C."/>
            <person name="Vasconcelos A.T.R."/>
        </authorList>
    </citation>
    <scope>NUCLEOTIDE SEQUENCE</scope>
    <source>
        <tissue evidence="7">Muscle</tissue>
    </source>
</reference>
<dbReference type="SMART" id="SM00174">
    <property type="entry name" value="RHO"/>
    <property type="match status" value="1"/>
</dbReference>
<dbReference type="Pfam" id="PF24993">
    <property type="entry name" value="GNC1_N"/>
    <property type="match status" value="1"/>
</dbReference>
<feature type="repeat" description="HEAT" evidence="4">
    <location>
        <begin position="1439"/>
        <end position="1477"/>
    </location>
</feature>
<dbReference type="EMBL" id="WHWB01032781">
    <property type="protein sequence ID" value="KAJ7423720.1"/>
    <property type="molecule type" value="Genomic_DNA"/>
</dbReference>
<dbReference type="InterPro" id="IPR001806">
    <property type="entry name" value="Small_GTPase"/>
</dbReference>
<dbReference type="PANTHER" id="PTHR23346">
    <property type="entry name" value="TRANSLATIONAL ACTIVATOR GCN1-RELATED"/>
    <property type="match status" value="1"/>
</dbReference>
<dbReference type="Pfam" id="PF23271">
    <property type="entry name" value="HEAT_GCN1"/>
    <property type="match status" value="2"/>
</dbReference>
<dbReference type="GO" id="GO:0016301">
    <property type="term" value="F:kinase activity"/>
    <property type="evidence" value="ECO:0007669"/>
    <property type="project" value="UniProtKB-KW"/>
</dbReference>
<keyword evidence="7" id="KW-0808">Transferase</keyword>
<dbReference type="SMART" id="SM01349">
    <property type="entry name" value="TOG"/>
    <property type="match status" value="1"/>
</dbReference>
<name>A0ABQ9DJN2_9PASS</name>
<dbReference type="PRINTS" id="PR00449">
    <property type="entry name" value="RASTRNSFRMNG"/>
</dbReference>
<comment type="similarity">
    <text evidence="1">Belongs to the GCN1 family.</text>
</comment>
<feature type="compositionally biased region" description="Basic residues" evidence="5">
    <location>
        <begin position="2768"/>
        <end position="2777"/>
    </location>
</feature>
<dbReference type="InterPro" id="IPR011989">
    <property type="entry name" value="ARM-like"/>
</dbReference>
<dbReference type="SMART" id="SM00177">
    <property type="entry name" value="ARF"/>
    <property type="match status" value="1"/>
</dbReference>
<dbReference type="SUPFAM" id="SSF52540">
    <property type="entry name" value="P-loop containing nucleoside triphosphate hydrolases"/>
    <property type="match status" value="1"/>
</dbReference>
<dbReference type="PROSITE" id="PS51421">
    <property type="entry name" value="RAS"/>
    <property type="match status" value="1"/>
</dbReference>
<dbReference type="PROSITE" id="PS51420">
    <property type="entry name" value="RHO"/>
    <property type="match status" value="1"/>
</dbReference>
<dbReference type="InterPro" id="IPR016024">
    <property type="entry name" value="ARM-type_fold"/>
</dbReference>